<evidence type="ECO:0000313" key="2">
    <source>
        <dbReference type="Proteomes" id="UP000283255"/>
    </source>
</evidence>
<reference evidence="1 2" key="1">
    <citation type="submission" date="2018-09" db="EMBL/GenBank/DDBJ databases">
        <authorList>
            <person name="Wang F."/>
        </authorList>
    </citation>
    <scope>NUCLEOTIDE SEQUENCE [LARGE SCALE GENOMIC DNA]</scope>
    <source>
        <strain evidence="1 2">PLHSC7-2</strain>
    </source>
</reference>
<keyword evidence="2" id="KW-1185">Reference proteome</keyword>
<dbReference type="Gene3D" id="3.40.50.10190">
    <property type="entry name" value="BRCT domain"/>
    <property type="match status" value="2"/>
</dbReference>
<dbReference type="EMBL" id="QZCH01000044">
    <property type="protein sequence ID" value="RJG37991.1"/>
    <property type="molecule type" value="Genomic_DNA"/>
</dbReference>
<dbReference type="Proteomes" id="UP000283255">
    <property type="component" value="Unassembled WGS sequence"/>
</dbReference>
<dbReference type="InterPro" id="IPR036420">
    <property type="entry name" value="BRCT_dom_sf"/>
</dbReference>
<dbReference type="AlphaFoldDB" id="A0A418Y9R8"/>
<name>A0A418Y9R8_9GAMM</name>
<dbReference type="RefSeq" id="WP_119912448.1">
    <property type="nucleotide sequence ID" value="NZ_QZCH01000044.1"/>
</dbReference>
<gene>
    <name evidence="1" type="ORF">D1Z90_19385</name>
</gene>
<sequence length="340" mass="38179">MTFDNEFLTKLAGKTFAHFGDFSVWPAYYAKSDTPDSIMKEYGAEQVEKVTADIDFLILGEKRKKGRAEAIRQAEKFGIEILDQATFFYKTRPNIKAASFSFIGGFEFLPESVVTEPTYSVLLDIGCQHHESVTPETHFLVLGDKRGKGKAAQEKLALKYGAKIISETQFLDLMANQLPVTDLNFQTLVIKLQRTINANRLKKALQMLKESSYSLYKTHDTQHIKGIVSSQTSSSEAYSCMLTHEGHYSCCSEELTPCWGLQGGGACKHILVLLLGLAKNGDVDATTLFKWVQSSTTQKVKDDDESQDLLAQTWLRYKGAQAGELDWRPMETVPEDYYAF</sequence>
<organism evidence="1 2">
    <name type="scientific">Motilimonas pumila</name>
    <dbReference type="NCBI Taxonomy" id="2303987"/>
    <lineage>
        <taxon>Bacteria</taxon>
        <taxon>Pseudomonadati</taxon>
        <taxon>Pseudomonadota</taxon>
        <taxon>Gammaproteobacteria</taxon>
        <taxon>Alteromonadales</taxon>
        <taxon>Alteromonadales genera incertae sedis</taxon>
        <taxon>Motilimonas</taxon>
    </lineage>
</organism>
<evidence type="ECO:0000313" key="1">
    <source>
        <dbReference type="EMBL" id="RJG37991.1"/>
    </source>
</evidence>
<proteinExistence type="predicted"/>
<accession>A0A418Y9R8</accession>
<comment type="caution">
    <text evidence="1">The sequence shown here is derived from an EMBL/GenBank/DDBJ whole genome shotgun (WGS) entry which is preliminary data.</text>
</comment>
<protein>
    <submittedName>
        <fullName evidence="1">Uncharacterized protein</fullName>
    </submittedName>
</protein>
<reference evidence="1 2" key="2">
    <citation type="submission" date="2019-01" db="EMBL/GenBank/DDBJ databases">
        <title>Motilimonas pumilus sp. nov., isolated from the gut of sea cucumber (Apostichopus japonicus).</title>
        <authorList>
            <person name="Wang F.-Q."/>
            <person name="Ren L.-H."/>
            <person name="Lin Y.-W."/>
            <person name="Sun G.-H."/>
            <person name="Du Z.-J."/>
            <person name="Zhao J.-X."/>
            <person name="Liu X.-J."/>
            <person name="Liu L.-J."/>
        </authorList>
    </citation>
    <scope>NUCLEOTIDE SEQUENCE [LARGE SCALE GENOMIC DNA]</scope>
    <source>
        <strain evidence="1 2">PLHSC7-2</strain>
    </source>
</reference>
<dbReference type="OrthoDB" id="247791at2"/>